<dbReference type="PANTHER" id="PTHR14742:SF0">
    <property type="entry name" value="RIBONUCLEASE P PROTEIN SUBUNIT P21"/>
    <property type="match status" value="1"/>
</dbReference>
<dbReference type="Proteomes" id="UP001159042">
    <property type="component" value="Unassembled WGS sequence"/>
</dbReference>
<dbReference type="GO" id="GO:0008033">
    <property type="term" value="P:tRNA processing"/>
    <property type="evidence" value="ECO:0007669"/>
    <property type="project" value="UniProtKB-KW"/>
</dbReference>
<dbReference type="AlphaFoldDB" id="A0AAV8WHL9"/>
<sequence>KQKHVKGVNMIVFKDTAQSDSTVSLFGEPEHIVKATKPHCGPSCSFKQLQVSPPPLAVGPTAQLREVKFGFSFSTSLLKSLKMGKVKKMCWKGRLPEDKLFTSTTENTSCGVASALYCNLLVNVSKKTVQRMDIDIKRKICKGCRSLLLSGITCKVRIKKKRIIWRCLKCRTCKIFETKNKTYVPWSQRKESIVEILDYGKDAKHVK</sequence>
<comment type="caution">
    <text evidence="5">The sequence shown here is derived from an EMBL/GenBank/DDBJ whole genome shotgun (WGS) entry which is preliminary data.</text>
</comment>
<evidence type="ECO:0000256" key="3">
    <source>
        <dbReference type="ARBA" id="ARBA00022833"/>
    </source>
</evidence>
<protein>
    <recommendedName>
        <fullName evidence="7">Endonuclease RAG1</fullName>
    </recommendedName>
</protein>
<evidence type="ECO:0000256" key="1">
    <source>
        <dbReference type="ARBA" id="ARBA00022694"/>
    </source>
</evidence>
<evidence type="ECO:0000313" key="5">
    <source>
        <dbReference type="EMBL" id="KAJ8925717.1"/>
    </source>
</evidence>
<evidence type="ECO:0000313" key="6">
    <source>
        <dbReference type="Proteomes" id="UP001159042"/>
    </source>
</evidence>
<evidence type="ECO:0000256" key="2">
    <source>
        <dbReference type="ARBA" id="ARBA00022723"/>
    </source>
</evidence>
<dbReference type="Gene3D" id="6.20.50.20">
    <property type="match status" value="1"/>
</dbReference>
<proteinExistence type="inferred from homology"/>
<organism evidence="5 6">
    <name type="scientific">Exocentrus adspersus</name>
    <dbReference type="NCBI Taxonomy" id="1586481"/>
    <lineage>
        <taxon>Eukaryota</taxon>
        <taxon>Metazoa</taxon>
        <taxon>Ecdysozoa</taxon>
        <taxon>Arthropoda</taxon>
        <taxon>Hexapoda</taxon>
        <taxon>Insecta</taxon>
        <taxon>Pterygota</taxon>
        <taxon>Neoptera</taxon>
        <taxon>Endopterygota</taxon>
        <taxon>Coleoptera</taxon>
        <taxon>Polyphaga</taxon>
        <taxon>Cucujiformia</taxon>
        <taxon>Chrysomeloidea</taxon>
        <taxon>Cerambycidae</taxon>
        <taxon>Lamiinae</taxon>
        <taxon>Acanthocinini</taxon>
        <taxon>Exocentrus</taxon>
    </lineage>
</organism>
<keyword evidence="3" id="KW-0862">Zinc</keyword>
<keyword evidence="2" id="KW-0479">Metal-binding</keyword>
<keyword evidence="1" id="KW-0819">tRNA processing</keyword>
<reference evidence="5 6" key="1">
    <citation type="journal article" date="2023" name="Insect Mol. Biol.">
        <title>Genome sequencing provides insights into the evolution of gene families encoding plant cell wall-degrading enzymes in longhorned beetles.</title>
        <authorList>
            <person name="Shin N.R."/>
            <person name="Okamura Y."/>
            <person name="Kirsch R."/>
            <person name="Pauchet Y."/>
        </authorList>
    </citation>
    <scope>NUCLEOTIDE SEQUENCE [LARGE SCALE GENOMIC DNA]</scope>
    <source>
        <strain evidence="5">EAD_L_NR</strain>
    </source>
</reference>
<dbReference type="GO" id="GO:0046872">
    <property type="term" value="F:metal ion binding"/>
    <property type="evidence" value="ECO:0007669"/>
    <property type="project" value="UniProtKB-KW"/>
</dbReference>
<dbReference type="EMBL" id="JANEYG010000001">
    <property type="protein sequence ID" value="KAJ8925717.1"/>
    <property type="molecule type" value="Genomic_DNA"/>
</dbReference>
<evidence type="ECO:0008006" key="7">
    <source>
        <dbReference type="Google" id="ProtNLM"/>
    </source>
</evidence>
<gene>
    <name evidence="5" type="ORF">NQ315_009564</name>
</gene>
<comment type="similarity">
    <text evidence="4">Belongs to the eukaryotic/archaeal RNase P protein component 4 family.</text>
</comment>
<dbReference type="Pfam" id="PF04032">
    <property type="entry name" value="Rpr2"/>
    <property type="match status" value="1"/>
</dbReference>
<dbReference type="InterPro" id="IPR007175">
    <property type="entry name" value="Rpr2/Snm1/Rpp21"/>
</dbReference>
<feature type="non-terminal residue" evidence="5">
    <location>
        <position position="1"/>
    </location>
</feature>
<accession>A0AAV8WHL9</accession>
<dbReference type="GO" id="GO:0005655">
    <property type="term" value="C:nucleolar ribonuclease P complex"/>
    <property type="evidence" value="ECO:0007669"/>
    <property type="project" value="TreeGrafter"/>
</dbReference>
<evidence type="ECO:0000256" key="4">
    <source>
        <dbReference type="ARBA" id="ARBA00038402"/>
    </source>
</evidence>
<name>A0AAV8WHL9_9CUCU</name>
<keyword evidence="6" id="KW-1185">Reference proteome</keyword>
<dbReference type="PANTHER" id="PTHR14742">
    <property type="entry name" value="RIBONUCLEASE P SUBUNIT P21"/>
    <property type="match status" value="1"/>
</dbReference>